<keyword evidence="2" id="KW-1185">Reference proteome</keyword>
<evidence type="ECO:0000313" key="2">
    <source>
        <dbReference type="Proteomes" id="UP000789860"/>
    </source>
</evidence>
<dbReference type="Proteomes" id="UP000789860">
    <property type="component" value="Unassembled WGS sequence"/>
</dbReference>
<feature type="non-terminal residue" evidence="1">
    <location>
        <position position="1"/>
    </location>
</feature>
<proteinExistence type="predicted"/>
<dbReference type="EMBL" id="CAJVPM010014156">
    <property type="protein sequence ID" value="CAG8599521.1"/>
    <property type="molecule type" value="Genomic_DNA"/>
</dbReference>
<reference evidence="1" key="1">
    <citation type="submission" date="2021-06" db="EMBL/GenBank/DDBJ databases">
        <authorList>
            <person name="Kallberg Y."/>
            <person name="Tangrot J."/>
            <person name="Rosling A."/>
        </authorList>
    </citation>
    <scope>NUCLEOTIDE SEQUENCE</scope>
    <source>
        <strain evidence="1">AU212A</strain>
    </source>
</reference>
<gene>
    <name evidence="1" type="ORF">SCALOS_LOCUS6879</name>
</gene>
<sequence>KALENLMERAKGGPHNHTITALAVALKQAKSPIFKEYQQQVIKNSLTFAEAFKKRGYDMVSGGTDTHLILMDLRSKGIDGARVERVLELANIAANKNTVPGDKSAFVPGGIRVGTPAMTTRGFIESDFEQVAEFIHQGVQITNDICKKVSGKKLKDFKEYVGEDGSSEPSINELKLKVIDFVKEFPTIGFEENEMKYA</sequence>
<organism evidence="1 2">
    <name type="scientific">Scutellospora calospora</name>
    <dbReference type="NCBI Taxonomy" id="85575"/>
    <lineage>
        <taxon>Eukaryota</taxon>
        <taxon>Fungi</taxon>
        <taxon>Fungi incertae sedis</taxon>
        <taxon>Mucoromycota</taxon>
        <taxon>Glomeromycotina</taxon>
        <taxon>Glomeromycetes</taxon>
        <taxon>Diversisporales</taxon>
        <taxon>Gigasporaceae</taxon>
        <taxon>Scutellospora</taxon>
    </lineage>
</organism>
<evidence type="ECO:0000313" key="1">
    <source>
        <dbReference type="EMBL" id="CAG8599521.1"/>
    </source>
</evidence>
<protein>
    <submittedName>
        <fullName evidence="1">6820_t:CDS:1</fullName>
    </submittedName>
</protein>
<name>A0ACA9ML37_9GLOM</name>
<comment type="caution">
    <text evidence="1">The sequence shown here is derived from an EMBL/GenBank/DDBJ whole genome shotgun (WGS) entry which is preliminary data.</text>
</comment>
<accession>A0ACA9ML37</accession>